<feature type="chain" id="PRO_5046108750" description="DUF192 domain-containing protein" evidence="1">
    <location>
        <begin position="25"/>
        <end position="161"/>
    </location>
</feature>
<accession>A0ABQ4PSC4</accession>
<dbReference type="EMBL" id="BPFZ01000001">
    <property type="protein sequence ID" value="GIU65909.1"/>
    <property type="molecule type" value="Genomic_DNA"/>
</dbReference>
<dbReference type="Pfam" id="PF02643">
    <property type="entry name" value="DUF192"/>
    <property type="match status" value="1"/>
</dbReference>
<dbReference type="Gene3D" id="2.60.120.1140">
    <property type="entry name" value="Protein of unknown function DUF192"/>
    <property type="match status" value="1"/>
</dbReference>
<dbReference type="Proteomes" id="UP001161064">
    <property type="component" value="Unassembled WGS sequence"/>
</dbReference>
<dbReference type="PANTHER" id="PTHR37953:SF1">
    <property type="entry name" value="UPF0127 PROTEIN MJ1496"/>
    <property type="match status" value="1"/>
</dbReference>
<protein>
    <recommendedName>
        <fullName evidence="4">DUF192 domain-containing protein</fullName>
    </recommendedName>
</protein>
<reference evidence="2" key="1">
    <citation type="submission" date="2021-05" db="EMBL/GenBank/DDBJ databases">
        <authorList>
            <person name="Tanabe Y."/>
        </authorList>
    </citation>
    <scope>NUCLEOTIDE SEQUENCE</scope>
    <source>
        <strain evidence="2">BOTRYCO-1</strain>
    </source>
</reference>
<evidence type="ECO:0000313" key="2">
    <source>
        <dbReference type="EMBL" id="GIU65909.1"/>
    </source>
</evidence>
<dbReference type="InterPro" id="IPR003795">
    <property type="entry name" value="DUF192"/>
</dbReference>
<name>A0ABQ4PSC4_9PROT</name>
<evidence type="ECO:0000256" key="1">
    <source>
        <dbReference type="SAM" id="SignalP"/>
    </source>
</evidence>
<gene>
    <name evidence="2" type="ORF">PsB1_0063</name>
</gene>
<proteinExistence type="predicted"/>
<evidence type="ECO:0008006" key="4">
    <source>
        <dbReference type="Google" id="ProtNLM"/>
    </source>
</evidence>
<evidence type="ECO:0000313" key="3">
    <source>
        <dbReference type="Proteomes" id="UP001161064"/>
    </source>
</evidence>
<feature type="signal peptide" evidence="1">
    <location>
        <begin position="1"/>
        <end position="24"/>
    </location>
</feature>
<dbReference type="RefSeq" id="WP_284358375.1">
    <property type="nucleotide sequence ID" value="NZ_BPFZ01000001.1"/>
</dbReference>
<keyword evidence="3" id="KW-1185">Reference proteome</keyword>
<reference evidence="2" key="2">
    <citation type="journal article" date="2023" name="ISME Commun">
        <title>Characterization of a bloom-associated alphaproteobacterial lineage, 'Candidatus Phycosocius': insights into freshwater algal-bacterial interactions.</title>
        <authorList>
            <person name="Tanabe Y."/>
            <person name="Yamaguchi H."/>
            <person name="Yoshida M."/>
            <person name="Kai A."/>
            <person name="Okazaki Y."/>
        </authorList>
    </citation>
    <scope>NUCLEOTIDE SEQUENCE</scope>
    <source>
        <strain evidence="2">BOTRYCO-1</strain>
    </source>
</reference>
<dbReference type="InterPro" id="IPR038695">
    <property type="entry name" value="Saro_0823-like_sf"/>
</dbReference>
<organism evidence="2 3">
    <name type="scientific">Candidatus Phycosocius spiralis</name>
    <dbReference type="NCBI Taxonomy" id="2815099"/>
    <lineage>
        <taxon>Bacteria</taxon>
        <taxon>Pseudomonadati</taxon>
        <taxon>Pseudomonadota</taxon>
        <taxon>Alphaproteobacteria</taxon>
        <taxon>Caulobacterales</taxon>
        <taxon>Caulobacterales incertae sedis</taxon>
        <taxon>Candidatus Phycosocius</taxon>
    </lineage>
</organism>
<comment type="caution">
    <text evidence="2">The sequence shown here is derived from an EMBL/GenBank/DDBJ whole genome shotgun (WGS) entry which is preliminary data.</text>
</comment>
<sequence length="161" mass="17564">MSKFITITLLFCVTFLVTPMLSLAQPVMLNGPQTGLRVESLSIKTPKGVRGFKVEVADTARTREIGMMWRTQVPLGTGMLFDFKKPTPATFWMENTLVSLDLIFIRENGIIANIVANAAPLSRDLVPSDGPVLGVLEIGAGEAMRLGIKPGQKVSHRIFPP</sequence>
<keyword evidence="1" id="KW-0732">Signal</keyword>
<dbReference type="PANTHER" id="PTHR37953">
    <property type="entry name" value="UPF0127 PROTEIN MJ1496"/>
    <property type="match status" value="1"/>
</dbReference>